<dbReference type="SUPFAM" id="SSF56300">
    <property type="entry name" value="Metallo-dependent phosphatases"/>
    <property type="match status" value="1"/>
</dbReference>
<proteinExistence type="predicted"/>
<dbReference type="Gene3D" id="3.60.21.10">
    <property type="match status" value="1"/>
</dbReference>
<dbReference type="PANTHER" id="PTHR11575">
    <property type="entry name" value="5'-NUCLEOTIDASE-RELATED"/>
    <property type="match status" value="1"/>
</dbReference>
<organism evidence="3 4">
    <name type="scientific">Vanrija humicola</name>
    <name type="common">Yeast</name>
    <name type="synonym">Cryptococcus humicola</name>
    <dbReference type="NCBI Taxonomy" id="5417"/>
    <lineage>
        <taxon>Eukaryota</taxon>
        <taxon>Fungi</taxon>
        <taxon>Dikarya</taxon>
        <taxon>Basidiomycota</taxon>
        <taxon>Agaricomycotina</taxon>
        <taxon>Tremellomycetes</taxon>
        <taxon>Trichosporonales</taxon>
        <taxon>Trichosporonaceae</taxon>
        <taxon>Vanrija</taxon>
    </lineage>
</organism>
<feature type="domain" description="Putative 5'-nucleotidase C-terminal" evidence="2">
    <location>
        <begin position="289"/>
        <end position="459"/>
    </location>
</feature>
<accession>A0A7D8Z4Y7</accession>
<dbReference type="EMBL" id="QKWK01000001">
    <property type="protein sequence ID" value="TXT16020.1"/>
    <property type="molecule type" value="Genomic_DNA"/>
</dbReference>
<dbReference type="InterPro" id="IPR029052">
    <property type="entry name" value="Metallo-depent_PP-like"/>
</dbReference>
<dbReference type="Pfam" id="PF00149">
    <property type="entry name" value="Metallophos"/>
    <property type="match status" value="1"/>
</dbReference>
<dbReference type="GO" id="GO:0005829">
    <property type="term" value="C:cytosol"/>
    <property type="evidence" value="ECO:0007669"/>
    <property type="project" value="TreeGrafter"/>
</dbReference>
<comment type="caution">
    <text evidence="3">The sequence shown here is derived from an EMBL/GenBank/DDBJ whole genome shotgun (WGS) entry which is preliminary data.</text>
</comment>
<dbReference type="GO" id="GO:0009166">
    <property type="term" value="P:nucleotide catabolic process"/>
    <property type="evidence" value="ECO:0007669"/>
    <property type="project" value="InterPro"/>
</dbReference>
<dbReference type="InterPro" id="IPR006179">
    <property type="entry name" value="5_nucleotidase/apyrase"/>
</dbReference>
<dbReference type="OrthoDB" id="7722975at2759"/>
<gene>
    <name evidence="3" type="ORF">VHUM_00523</name>
</gene>
<keyword evidence="4" id="KW-1185">Reference proteome</keyword>
<dbReference type="InterPro" id="IPR004843">
    <property type="entry name" value="Calcineurin-like_PHP"/>
</dbReference>
<dbReference type="InterPro" id="IPR053828">
    <property type="entry name" value="Nucleosidase_C"/>
</dbReference>
<reference evidence="3 4" key="1">
    <citation type="journal article" date="2019" name="PLoS Genet.">
        <title>Convergent evolution of linked mating-type loci in basidiomycete fungi.</title>
        <authorList>
            <person name="Sun S."/>
            <person name="Coelho M.A."/>
            <person name="Heitman J."/>
            <person name="Nowrousian M."/>
        </authorList>
    </citation>
    <scope>NUCLEOTIDE SEQUENCE [LARGE SCALE GENOMIC DNA]</scope>
    <source>
        <strain evidence="3 4">CBS 4282</strain>
    </source>
</reference>
<dbReference type="Pfam" id="PF21953">
    <property type="entry name" value="NadN_nucleosid_C"/>
    <property type="match status" value="1"/>
</dbReference>
<evidence type="ECO:0000313" key="4">
    <source>
        <dbReference type="Proteomes" id="UP000473826"/>
    </source>
</evidence>
<evidence type="ECO:0000313" key="3">
    <source>
        <dbReference type="EMBL" id="TXT16020.1"/>
    </source>
</evidence>
<dbReference type="InterPro" id="IPR036907">
    <property type="entry name" value="5'-Nucleotdase_C_sf"/>
</dbReference>
<evidence type="ECO:0000259" key="1">
    <source>
        <dbReference type="Pfam" id="PF00149"/>
    </source>
</evidence>
<feature type="domain" description="Calcineurin-like phosphoesterase" evidence="1">
    <location>
        <begin position="7"/>
        <end position="194"/>
    </location>
</feature>
<name>A0A7D8Z4Y7_VANHU</name>
<protein>
    <submittedName>
        <fullName evidence="3">Uncharacterized protein</fullName>
    </submittedName>
</protein>
<dbReference type="Proteomes" id="UP000473826">
    <property type="component" value="Unassembled WGS sequence"/>
</dbReference>
<dbReference type="AlphaFoldDB" id="A0A7D8Z4Y7"/>
<dbReference type="Gene3D" id="3.90.780.10">
    <property type="entry name" value="5'-Nucleotidase, C-terminal domain"/>
    <property type="match status" value="1"/>
</dbReference>
<dbReference type="PANTHER" id="PTHR11575:SF22">
    <property type="entry name" value="ADL392WP"/>
    <property type="match status" value="1"/>
</dbReference>
<dbReference type="SUPFAM" id="SSF55816">
    <property type="entry name" value="5'-nucleotidase (syn. UDP-sugar hydrolase), C-terminal domain"/>
    <property type="match status" value="1"/>
</dbReference>
<dbReference type="GO" id="GO:0016787">
    <property type="term" value="F:hydrolase activity"/>
    <property type="evidence" value="ECO:0007669"/>
    <property type="project" value="InterPro"/>
</dbReference>
<evidence type="ECO:0000259" key="2">
    <source>
        <dbReference type="Pfam" id="PF21953"/>
    </source>
</evidence>
<sequence>MRAKAAERGVDLLVVDAGDHHDGSGLVSTSPESAIAADNIFAQLTYDVLAIGNHELYKYESALDVYQNNRRGRWGGRYLTSNVNITVEDGGKAVSVPVAERFAKFETAQGRKVTAFGVLFDCELTRSNLTIQAPSKLAHEAWFLDAIADAPDFFLLVGHMPGRGLTSEWTPLYDAIRSLHPKVPVFVFGGHTHVRDCVQYDDRSIALVPGRYLETIGFVSSNLPNAEDDGGPLDMNRRYLDANDVSYQYHTGTDKDTFYTPLGRNISSALAQLAQDLNIDTPFGKVPHDYFLSRHPYGHPRSVLTLLADKILPEVLEDESRNGSRIIIGNAGSIRFDVFKGPFDRNDELTVSPFTSAFLYTRLPAFLATEVFAEMNRAGASKLLPTTAREDVEDRVTRIYNDWLADQWEEHVAATLLGGDDDGLAFGSPDKKPHTLGYVTRDACKGRGDDIPHIPVPFSRDQV</sequence>